<sequence length="133" mass="14076">MSTKELYRVPDVMALLSSGHTVTVVSNNSETAIRAFIQSRDIADLFDGVVGRTRARYDDLKPTPYLLHRALGERGARPAESFLIGDSLTDIQAARAAGVAAVAFANKADKQRSFAAAGPDALILAMSELAAAA</sequence>
<proteinExistence type="predicted"/>
<dbReference type="InterPro" id="IPR023214">
    <property type="entry name" value="HAD_sf"/>
</dbReference>
<dbReference type="Pfam" id="PF13419">
    <property type="entry name" value="HAD_2"/>
    <property type="match status" value="1"/>
</dbReference>
<protein>
    <submittedName>
        <fullName evidence="1">HAD family hydrolase</fullName>
        <ecNumber evidence="1">3.-.-.-</ecNumber>
    </submittedName>
</protein>
<dbReference type="EMBL" id="JBHSQW010000012">
    <property type="protein sequence ID" value="MFC5993814.1"/>
    <property type="molecule type" value="Genomic_DNA"/>
</dbReference>
<name>A0ABW1IZK5_9PSEU</name>
<dbReference type="CDD" id="cd01427">
    <property type="entry name" value="HAD_like"/>
    <property type="match status" value="1"/>
</dbReference>
<dbReference type="PANTHER" id="PTHR43434:SF1">
    <property type="entry name" value="PHOSPHOGLYCOLATE PHOSPHATASE"/>
    <property type="match status" value="1"/>
</dbReference>
<comment type="caution">
    <text evidence="1">The sequence shown here is derived from an EMBL/GenBank/DDBJ whole genome shotgun (WGS) entry which is preliminary data.</text>
</comment>
<dbReference type="RefSeq" id="WP_379583799.1">
    <property type="nucleotide sequence ID" value="NZ_JBHSQW010000012.1"/>
</dbReference>
<evidence type="ECO:0000313" key="2">
    <source>
        <dbReference type="Proteomes" id="UP001596302"/>
    </source>
</evidence>
<evidence type="ECO:0000313" key="1">
    <source>
        <dbReference type="EMBL" id="MFC5993814.1"/>
    </source>
</evidence>
<dbReference type="GO" id="GO:0016787">
    <property type="term" value="F:hydrolase activity"/>
    <property type="evidence" value="ECO:0007669"/>
    <property type="project" value="UniProtKB-KW"/>
</dbReference>
<dbReference type="InterPro" id="IPR036412">
    <property type="entry name" value="HAD-like_sf"/>
</dbReference>
<gene>
    <name evidence="1" type="ORF">ACFQE5_06260</name>
</gene>
<dbReference type="PANTHER" id="PTHR43434">
    <property type="entry name" value="PHOSPHOGLYCOLATE PHOSPHATASE"/>
    <property type="match status" value="1"/>
</dbReference>
<dbReference type="EC" id="3.-.-.-" evidence="1"/>
<dbReference type="SUPFAM" id="SSF56784">
    <property type="entry name" value="HAD-like"/>
    <property type="match status" value="1"/>
</dbReference>
<dbReference type="InterPro" id="IPR041492">
    <property type="entry name" value="HAD_2"/>
</dbReference>
<organism evidence="1 2">
    <name type="scientific">Pseudonocardia hispaniensis</name>
    <dbReference type="NCBI Taxonomy" id="904933"/>
    <lineage>
        <taxon>Bacteria</taxon>
        <taxon>Bacillati</taxon>
        <taxon>Actinomycetota</taxon>
        <taxon>Actinomycetes</taxon>
        <taxon>Pseudonocardiales</taxon>
        <taxon>Pseudonocardiaceae</taxon>
        <taxon>Pseudonocardia</taxon>
    </lineage>
</organism>
<reference evidence="2" key="1">
    <citation type="journal article" date="2019" name="Int. J. Syst. Evol. Microbiol.">
        <title>The Global Catalogue of Microorganisms (GCM) 10K type strain sequencing project: providing services to taxonomists for standard genome sequencing and annotation.</title>
        <authorList>
            <consortium name="The Broad Institute Genomics Platform"/>
            <consortium name="The Broad Institute Genome Sequencing Center for Infectious Disease"/>
            <person name="Wu L."/>
            <person name="Ma J."/>
        </authorList>
    </citation>
    <scope>NUCLEOTIDE SEQUENCE [LARGE SCALE GENOMIC DNA]</scope>
    <source>
        <strain evidence="2">CCM 8391</strain>
    </source>
</reference>
<dbReference type="Gene3D" id="3.40.50.1000">
    <property type="entry name" value="HAD superfamily/HAD-like"/>
    <property type="match status" value="1"/>
</dbReference>
<dbReference type="Proteomes" id="UP001596302">
    <property type="component" value="Unassembled WGS sequence"/>
</dbReference>
<dbReference type="InterPro" id="IPR050155">
    <property type="entry name" value="HAD-like_hydrolase_sf"/>
</dbReference>
<keyword evidence="2" id="KW-1185">Reference proteome</keyword>
<accession>A0ABW1IZK5</accession>
<keyword evidence="1" id="KW-0378">Hydrolase</keyword>